<name>A0AAW0B8Q5_9AGAR</name>
<gene>
    <name evidence="1" type="ORF">R3P38DRAFT_2960853</name>
</gene>
<organism evidence="1 2">
    <name type="scientific">Favolaschia claudopus</name>
    <dbReference type="NCBI Taxonomy" id="2862362"/>
    <lineage>
        <taxon>Eukaryota</taxon>
        <taxon>Fungi</taxon>
        <taxon>Dikarya</taxon>
        <taxon>Basidiomycota</taxon>
        <taxon>Agaricomycotina</taxon>
        <taxon>Agaricomycetes</taxon>
        <taxon>Agaricomycetidae</taxon>
        <taxon>Agaricales</taxon>
        <taxon>Marasmiineae</taxon>
        <taxon>Mycenaceae</taxon>
        <taxon>Favolaschia</taxon>
    </lineage>
</organism>
<comment type="caution">
    <text evidence="1">The sequence shown here is derived from an EMBL/GenBank/DDBJ whole genome shotgun (WGS) entry which is preliminary data.</text>
</comment>
<evidence type="ECO:0000313" key="2">
    <source>
        <dbReference type="Proteomes" id="UP001362999"/>
    </source>
</evidence>
<evidence type="ECO:0000313" key="1">
    <source>
        <dbReference type="EMBL" id="KAK7022403.1"/>
    </source>
</evidence>
<proteinExistence type="predicted"/>
<dbReference type="EMBL" id="JAWWNJ010000037">
    <property type="protein sequence ID" value="KAK7022403.1"/>
    <property type="molecule type" value="Genomic_DNA"/>
</dbReference>
<dbReference type="AlphaFoldDB" id="A0AAW0B8Q5"/>
<sequence length="305" mass="33974">MLKDTPSLYFLAPRLHTLLSSSHHHRVPPSDLTLTGGAVSVPLRYVLALHSFVNVPEYLASQRSAVSSPTVLQSFTYTLILTAFLIALRSFPHARSILTVFTTRNTVRLLRYSVNLARAGLTSYPATPLKASMHPDAHSQFRLSLFQRSLAHMGSILLVLYFGFIEIKSIARLCDHTGILGHLKFSNLPCSCHCSPAAVLRPRNSPRQYVYTGPLLFIYSACLSQVFTYRTIARRFPTVVPLYLLSRFAIPIAVMLSTCCLRASFQSSCFLSLCDGSHIRNGFSLLMLVHLPLGRHSRCFDMGSI</sequence>
<protein>
    <submittedName>
        <fullName evidence="1">Uncharacterized protein</fullName>
    </submittedName>
</protein>
<keyword evidence="2" id="KW-1185">Reference proteome</keyword>
<dbReference type="Proteomes" id="UP001362999">
    <property type="component" value="Unassembled WGS sequence"/>
</dbReference>
<reference evidence="1 2" key="1">
    <citation type="journal article" date="2024" name="J Genomics">
        <title>Draft genome sequencing and assembly of Favolaschia claudopus CIRM-BRFM 2984 isolated from oak limbs.</title>
        <authorList>
            <person name="Navarro D."/>
            <person name="Drula E."/>
            <person name="Chaduli D."/>
            <person name="Cazenave R."/>
            <person name="Ahrendt S."/>
            <person name="Wang J."/>
            <person name="Lipzen A."/>
            <person name="Daum C."/>
            <person name="Barry K."/>
            <person name="Grigoriev I.V."/>
            <person name="Favel A."/>
            <person name="Rosso M.N."/>
            <person name="Martin F."/>
        </authorList>
    </citation>
    <scope>NUCLEOTIDE SEQUENCE [LARGE SCALE GENOMIC DNA]</scope>
    <source>
        <strain evidence="1 2">CIRM-BRFM 2984</strain>
    </source>
</reference>
<accession>A0AAW0B8Q5</accession>